<gene>
    <name evidence="2" type="ORF">F0P94_16885</name>
</gene>
<dbReference type="InterPro" id="IPR016181">
    <property type="entry name" value="Acyl_CoA_acyltransferase"/>
</dbReference>
<dbReference type="Pfam" id="PF13673">
    <property type="entry name" value="Acetyltransf_10"/>
    <property type="match status" value="1"/>
</dbReference>
<name>A0A5N1ILU6_9BACT</name>
<protein>
    <submittedName>
        <fullName evidence="2">GNAT family N-acetyltransferase</fullName>
    </submittedName>
</protein>
<dbReference type="PROSITE" id="PS51186">
    <property type="entry name" value="GNAT"/>
    <property type="match status" value="1"/>
</dbReference>
<organism evidence="2 3">
    <name type="scientific">Adhaeribacter soli</name>
    <dbReference type="NCBI Taxonomy" id="2607655"/>
    <lineage>
        <taxon>Bacteria</taxon>
        <taxon>Pseudomonadati</taxon>
        <taxon>Bacteroidota</taxon>
        <taxon>Cytophagia</taxon>
        <taxon>Cytophagales</taxon>
        <taxon>Hymenobacteraceae</taxon>
        <taxon>Adhaeribacter</taxon>
    </lineage>
</organism>
<keyword evidence="3" id="KW-1185">Reference proteome</keyword>
<dbReference type="GO" id="GO:0016747">
    <property type="term" value="F:acyltransferase activity, transferring groups other than amino-acyl groups"/>
    <property type="evidence" value="ECO:0007669"/>
    <property type="project" value="InterPro"/>
</dbReference>
<dbReference type="AlphaFoldDB" id="A0A5N1ILU6"/>
<sequence length="140" mass="16202">MISVKKIDNPADLETVFDIRQKVFVEEQHVPREEEYDEFEETAAHYLATYNGEPAGVARWRETDKGVKLERFAVLPEFRNKEVGGYILKQVLADVLPLHAGKTIYLHAQVPAMNFYARHGFEKVGEMFSECDIEHFKMVL</sequence>
<dbReference type="SUPFAM" id="SSF55729">
    <property type="entry name" value="Acyl-CoA N-acyltransferases (Nat)"/>
    <property type="match status" value="1"/>
</dbReference>
<reference evidence="2 3" key="1">
    <citation type="submission" date="2019-09" db="EMBL/GenBank/DDBJ databases">
        <title>Genome sequence of Adhaeribacter sp. M2.</title>
        <authorList>
            <person name="Srinivasan S."/>
        </authorList>
    </citation>
    <scope>NUCLEOTIDE SEQUENCE [LARGE SCALE GENOMIC DNA]</scope>
    <source>
        <strain evidence="2 3">M2</strain>
    </source>
</reference>
<dbReference type="InterPro" id="IPR000182">
    <property type="entry name" value="GNAT_dom"/>
</dbReference>
<evidence type="ECO:0000313" key="3">
    <source>
        <dbReference type="Proteomes" id="UP000326570"/>
    </source>
</evidence>
<dbReference type="EMBL" id="VTWT01000011">
    <property type="protein sequence ID" value="KAA9325614.1"/>
    <property type="molecule type" value="Genomic_DNA"/>
</dbReference>
<dbReference type="CDD" id="cd04301">
    <property type="entry name" value="NAT_SF"/>
    <property type="match status" value="1"/>
</dbReference>
<keyword evidence="2" id="KW-0808">Transferase</keyword>
<dbReference type="Proteomes" id="UP000326570">
    <property type="component" value="Unassembled WGS sequence"/>
</dbReference>
<proteinExistence type="predicted"/>
<accession>A0A5N1ILU6</accession>
<dbReference type="RefSeq" id="WP_150905237.1">
    <property type="nucleotide sequence ID" value="NZ_VTWT01000011.1"/>
</dbReference>
<evidence type="ECO:0000259" key="1">
    <source>
        <dbReference type="PROSITE" id="PS51186"/>
    </source>
</evidence>
<comment type="caution">
    <text evidence="2">The sequence shown here is derived from an EMBL/GenBank/DDBJ whole genome shotgun (WGS) entry which is preliminary data.</text>
</comment>
<feature type="domain" description="N-acetyltransferase" evidence="1">
    <location>
        <begin position="2"/>
        <end position="140"/>
    </location>
</feature>
<evidence type="ECO:0000313" key="2">
    <source>
        <dbReference type="EMBL" id="KAA9325614.1"/>
    </source>
</evidence>
<dbReference type="Gene3D" id="3.40.630.30">
    <property type="match status" value="1"/>
</dbReference>